<organism evidence="1 2">
    <name type="scientific">Pseudomonas fluorescens</name>
    <dbReference type="NCBI Taxonomy" id="294"/>
    <lineage>
        <taxon>Bacteria</taxon>
        <taxon>Pseudomonadati</taxon>
        <taxon>Pseudomonadota</taxon>
        <taxon>Gammaproteobacteria</taxon>
        <taxon>Pseudomonadales</taxon>
        <taxon>Pseudomonadaceae</taxon>
        <taxon>Pseudomonas</taxon>
    </lineage>
</organism>
<dbReference type="OrthoDB" id="9178965at2"/>
<evidence type="ECO:0000313" key="2">
    <source>
        <dbReference type="Proteomes" id="UP000066487"/>
    </source>
</evidence>
<name>A0A0N9WA90_PSEFL</name>
<reference evidence="2" key="1">
    <citation type="submission" date="2015-09" db="EMBL/GenBank/DDBJ databases">
        <title>Whole genome sequence of Pseudomonas fluorescens FW300-N2E3.</title>
        <authorList>
            <person name="Ray J."/>
            <person name="Melnyk R."/>
            <person name="Deutschbauer A."/>
        </authorList>
    </citation>
    <scope>NUCLEOTIDE SEQUENCE [LARGE SCALE GENOMIC DNA]</scope>
    <source>
        <strain evidence="2">FW300-N2E3</strain>
    </source>
</reference>
<dbReference type="EMBL" id="CP012830">
    <property type="protein sequence ID" value="ALI01002.1"/>
    <property type="molecule type" value="Genomic_DNA"/>
</dbReference>
<reference evidence="1 2" key="2">
    <citation type="journal article" date="2018" name="Nature">
        <title>Mutant phenotypes for thousands of bacterial genes of unknown function.</title>
        <authorList>
            <person name="Price M.N."/>
            <person name="Wetmore K.M."/>
            <person name="Waters R.J."/>
            <person name="Callaghan M."/>
            <person name="Ray J."/>
            <person name="Liu H."/>
            <person name="Kuehl J.V."/>
            <person name="Melnyk R.A."/>
            <person name="Lamson J.S."/>
            <person name="Suh Y."/>
            <person name="Carlson H.K."/>
            <person name="Esquivel Z."/>
            <person name="Sadeeshkumar H."/>
            <person name="Chakraborty R."/>
            <person name="Zane G.M."/>
            <person name="Rubin B.E."/>
            <person name="Wall J.D."/>
            <person name="Visel A."/>
            <person name="Bristow J."/>
            <person name="Blow M.J."/>
            <person name="Arkin A.P."/>
            <person name="Deutschbauer A.M."/>
        </authorList>
    </citation>
    <scope>NUCLEOTIDE SEQUENCE [LARGE SCALE GENOMIC DNA]</scope>
    <source>
        <strain evidence="1 2">FW300-N2E3</strain>
    </source>
</reference>
<dbReference type="InterPro" id="IPR029044">
    <property type="entry name" value="Nucleotide-diphossugar_trans"/>
</dbReference>
<evidence type="ECO:0008006" key="3">
    <source>
        <dbReference type="Google" id="ProtNLM"/>
    </source>
</evidence>
<dbReference type="AlphaFoldDB" id="A0A0N9WA90"/>
<dbReference type="SUPFAM" id="SSF53448">
    <property type="entry name" value="Nucleotide-diphospho-sugar transferases"/>
    <property type="match status" value="1"/>
</dbReference>
<evidence type="ECO:0000313" key="1">
    <source>
        <dbReference type="EMBL" id="ALI01002.1"/>
    </source>
</evidence>
<proteinExistence type="predicted"/>
<gene>
    <name evidence="1" type="ORF">AO353_08020</name>
</gene>
<dbReference type="RefSeq" id="WP_054594435.1">
    <property type="nucleotide sequence ID" value="NZ_CP012830.1"/>
</dbReference>
<sequence length="360" mass="41412">MSTITPATNPQLIYLVYGANTYHQEAVFSIASALAGLRETPGESLDIQVFTDNPAPYRDLPVRVRELDESTRQVWIAPHGYHFRAKHVVMQQVLRESERALLIDTDTFFHCSPLELFRRVEPGTLLCNAFGLQYGSNKEAGLYRTLAGVLQQRQLADDQMPLLNSGVIGLDRVDAGVLDHSIALMDELYPLAQGAYTLEEFCLSVAAYRTTQVRECPDLIHHYWSRKQLFRAKIKAWLDKHGADPISTFALDETRLVTATLPRPPTLQRLAYKIVTLALPRHQRQFMREILYGCYQHTNPFDQACTPVWWEKARDNVERRLDNPLENHQLEHWFNHPMIRLVLGERRKAIYLHLVQTKGD</sequence>
<dbReference type="Proteomes" id="UP000066487">
    <property type="component" value="Chromosome"/>
</dbReference>
<protein>
    <recommendedName>
        <fullName evidence="3">Nucleotide-diphospho-sugar transferase</fullName>
    </recommendedName>
</protein>
<accession>A0A0N9WA90</accession>